<dbReference type="SUPFAM" id="SSF55486">
    <property type="entry name" value="Metalloproteases ('zincins'), catalytic domain"/>
    <property type="match status" value="1"/>
</dbReference>
<name>A0AA39QYS8_9LECA</name>
<evidence type="ECO:0000313" key="3">
    <source>
        <dbReference type="Proteomes" id="UP001166286"/>
    </source>
</evidence>
<dbReference type="Proteomes" id="UP001166286">
    <property type="component" value="Unassembled WGS sequence"/>
</dbReference>
<dbReference type="EMBL" id="JAFEKC020000015">
    <property type="protein sequence ID" value="KAK0510454.1"/>
    <property type="molecule type" value="Genomic_DNA"/>
</dbReference>
<gene>
    <name evidence="2" type="ORF">JMJ35_006886</name>
</gene>
<organism evidence="2 3">
    <name type="scientific">Cladonia borealis</name>
    <dbReference type="NCBI Taxonomy" id="184061"/>
    <lineage>
        <taxon>Eukaryota</taxon>
        <taxon>Fungi</taxon>
        <taxon>Dikarya</taxon>
        <taxon>Ascomycota</taxon>
        <taxon>Pezizomycotina</taxon>
        <taxon>Lecanoromycetes</taxon>
        <taxon>OSLEUM clade</taxon>
        <taxon>Lecanoromycetidae</taxon>
        <taxon>Lecanorales</taxon>
        <taxon>Lecanorineae</taxon>
        <taxon>Cladoniaceae</taxon>
        <taxon>Cladonia</taxon>
    </lineage>
</organism>
<comment type="caution">
    <text evidence="2">The sequence shown here is derived from an EMBL/GenBank/DDBJ whole genome shotgun (WGS) entry which is preliminary data.</text>
</comment>
<reference evidence="2" key="1">
    <citation type="submission" date="2023-03" db="EMBL/GenBank/DDBJ databases">
        <title>Complete genome of Cladonia borealis.</title>
        <authorList>
            <person name="Park H."/>
        </authorList>
    </citation>
    <scope>NUCLEOTIDE SEQUENCE</scope>
    <source>
        <strain evidence="2">ANT050790</strain>
    </source>
</reference>
<dbReference type="InterPro" id="IPR029463">
    <property type="entry name" value="Lys_MEP"/>
</dbReference>
<dbReference type="Gene3D" id="3.40.390.10">
    <property type="entry name" value="Collagenase (Catalytic Domain)"/>
    <property type="match status" value="1"/>
</dbReference>
<evidence type="ECO:0000313" key="2">
    <source>
        <dbReference type="EMBL" id="KAK0510454.1"/>
    </source>
</evidence>
<sequence>MRISHLFRHNHHGPYSIYHCDTNTALVQQDLDLIWAALQPVLLDTHLGTASPAYRAFFKDSIYNTLVDEIISNVTTGAPLLKKNSPSPNSPLIVCIPGPGILTGDGDVDGSLKDLYDSCKTGAAAFYRPQTNWIFLCPLFFQVVQQATRPSAFCPAIIVHFYLDSSPGPATSSTDEVYDINSAFGLAAAAAINNAQSYVWYSAFINALCRNFPTPTNDDPGSCRGRCLSEYGATNNDNILTNASVIINGQTG</sequence>
<keyword evidence="3" id="KW-1185">Reference proteome</keyword>
<accession>A0AA39QYS8</accession>
<protein>
    <recommendedName>
        <fullName evidence="1">Lysine-specific metallo-endopeptidase domain-containing protein</fullName>
    </recommendedName>
</protein>
<evidence type="ECO:0000259" key="1">
    <source>
        <dbReference type="Pfam" id="PF14521"/>
    </source>
</evidence>
<feature type="domain" description="Lysine-specific metallo-endopeptidase" evidence="1">
    <location>
        <begin position="117"/>
        <end position="202"/>
    </location>
</feature>
<dbReference type="AlphaFoldDB" id="A0AA39QYS8"/>
<dbReference type="GO" id="GO:0004222">
    <property type="term" value="F:metalloendopeptidase activity"/>
    <property type="evidence" value="ECO:0007669"/>
    <property type="project" value="InterPro"/>
</dbReference>
<dbReference type="Pfam" id="PF14521">
    <property type="entry name" value="Aspzincin_M35"/>
    <property type="match status" value="1"/>
</dbReference>
<dbReference type="InterPro" id="IPR024079">
    <property type="entry name" value="MetalloPept_cat_dom_sf"/>
</dbReference>
<proteinExistence type="predicted"/>